<dbReference type="EMBL" id="SNYO01000005">
    <property type="protein sequence ID" value="TDQ55925.1"/>
    <property type="molecule type" value="Genomic_DNA"/>
</dbReference>
<dbReference type="InterPro" id="IPR025847">
    <property type="entry name" value="MEDS_domain"/>
</dbReference>
<dbReference type="NCBIfam" id="NF041045">
    <property type="entry name" value="RsbA_anti_sig"/>
    <property type="match status" value="1"/>
</dbReference>
<dbReference type="Gene3D" id="3.30.565.10">
    <property type="entry name" value="Histidine kinase-like ATPase, C-terminal domain"/>
    <property type="match status" value="1"/>
</dbReference>
<dbReference type="PANTHER" id="PTHR35526:SF3">
    <property type="entry name" value="ANTI-SIGMA-F FACTOR RSBW"/>
    <property type="match status" value="1"/>
</dbReference>
<dbReference type="GO" id="GO:0004674">
    <property type="term" value="F:protein serine/threonine kinase activity"/>
    <property type="evidence" value="ECO:0007669"/>
    <property type="project" value="UniProtKB-KW"/>
</dbReference>
<protein>
    <submittedName>
        <fullName evidence="4">Anti-sigma regulatory factor (Ser/Thr protein kinase)</fullName>
    </submittedName>
</protein>
<keyword evidence="1" id="KW-0723">Serine/threonine-protein kinase</keyword>
<dbReference type="PANTHER" id="PTHR35526">
    <property type="entry name" value="ANTI-SIGMA-F FACTOR RSBW-RELATED"/>
    <property type="match status" value="1"/>
</dbReference>
<evidence type="ECO:0000256" key="1">
    <source>
        <dbReference type="ARBA" id="ARBA00022527"/>
    </source>
</evidence>
<accession>A0A4R6V5Y9</accession>
<dbReference type="AlphaFoldDB" id="A0A4R6V5Y9"/>
<dbReference type="InterPro" id="IPR050267">
    <property type="entry name" value="Anti-sigma-factor_SerPK"/>
</dbReference>
<keyword evidence="1" id="KW-0808">Transferase</keyword>
<evidence type="ECO:0000313" key="5">
    <source>
        <dbReference type="Proteomes" id="UP000295705"/>
    </source>
</evidence>
<reference evidence="4 5" key="1">
    <citation type="submission" date="2019-03" db="EMBL/GenBank/DDBJ databases">
        <title>Genomic Encyclopedia of Type Strains, Phase IV (KMG-IV): sequencing the most valuable type-strain genomes for metagenomic binning, comparative biology and taxonomic classification.</title>
        <authorList>
            <person name="Goeker M."/>
        </authorList>
    </citation>
    <scope>NUCLEOTIDE SEQUENCE [LARGE SCALE GENOMIC DNA]</scope>
    <source>
        <strain evidence="4 5">DSM 45775</strain>
    </source>
</reference>
<dbReference type="CDD" id="cd16936">
    <property type="entry name" value="HATPase_RsbW-like"/>
    <property type="match status" value="1"/>
</dbReference>
<keyword evidence="1" id="KW-0418">Kinase</keyword>
<keyword evidence="5" id="KW-1185">Reference proteome</keyword>
<evidence type="ECO:0000259" key="3">
    <source>
        <dbReference type="Pfam" id="PF14417"/>
    </source>
</evidence>
<proteinExistence type="predicted"/>
<gene>
    <name evidence="4" type="ORF">EV188_105323</name>
</gene>
<sequence length="331" mass="34233">MTVLTAVSDVGGLVHPALFYADDASYVAGTVPFLREGLDAGEPVMMAAPPSRLDLVADALGPAASDVALHDMTVAGRNPGRIIGGVLRAFVDEHAGAGRVRIIGEPIWAGRSPAEYAAAVQHEALINTALGDRPATVLCPYDTSALAPAVIADAHRTHPVLVEGGVTTSSACYADPAGFAQFMSGPLGDDDEDADLGETLVVDAPTGPRTVRLAVAEHALRAGLPEDRVADLCLAAYEIAVNTVVHTGRPGLLTLWTRPDGGREPAAVVVEVQDSGWIADALVGRHPGGPAEGRGYGLRLVHQLCDLVQVHSDPTAGTTVRMTMHLPRAGG</sequence>
<dbReference type="OrthoDB" id="4088450at2"/>
<feature type="domain" description="MEDS" evidence="3">
    <location>
        <begin position="15"/>
        <end position="159"/>
    </location>
</feature>
<organism evidence="4 5">
    <name type="scientific">Actinomycetospora succinea</name>
    <dbReference type="NCBI Taxonomy" id="663603"/>
    <lineage>
        <taxon>Bacteria</taxon>
        <taxon>Bacillati</taxon>
        <taxon>Actinomycetota</taxon>
        <taxon>Actinomycetes</taxon>
        <taxon>Pseudonocardiales</taxon>
        <taxon>Pseudonocardiaceae</taxon>
        <taxon>Actinomycetospora</taxon>
    </lineage>
</organism>
<evidence type="ECO:0000313" key="4">
    <source>
        <dbReference type="EMBL" id="TDQ55925.1"/>
    </source>
</evidence>
<name>A0A4R6V5Y9_9PSEU</name>
<dbReference type="Proteomes" id="UP000295705">
    <property type="component" value="Unassembled WGS sequence"/>
</dbReference>
<dbReference type="InterPro" id="IPR047718">
    <property type="entry name" value="RsbA-like_anti_sig"/>
</dbReference>
<feature type="domain" description="Histidine kinase/HSP90-like ATPase" evidence="2">
    <location>
        <begin position="209"/>
        <end position="323"/>
    </location>
</feature>
<dbReference type="InterPro" id="IPR036890">
    <property type="entry name" value="HATPase_C_sf"/>
</dbReference>
<evidence type="ECO:0000259" key="2">
    <source>
        <dbReference type="Pfam" id="PF13581"/>
    </source>
</evidence>
<dbReference type="Pfam" id="PF13581">
    <property type="entry name" value="HATPase_c_2"/>
    <property type="match status" value="1"/>
</dbReference>
<dbReference type="InterPro" id="IPR003594">
    <property type="entry name" value="HATPase_dom"/>
</dbReference>
<comment type="caution">
    <text evidence="4">The sequence shown here is derived from an EMBL/GenBank/DDBJ whole genome shotgun (WGS) entry which is preliminary data.</text>
</comment>
<dbReference type="SUPFAM" id="SSF55874">
    <property type="entry name" value="ATPase domain of HSP90 chaperone/DNA topoisomerase II/histidine kinase"/>
    <property type="match status" value="1"/>
</dbReference>
<dbReference type="Pfam" id="PF14417">
    <property type="entry name" value="MEDS"/>
    <property type="match status" value="1"/>
</dbReference>